<evidence type="ECO:0000259" key="2">
    <source>
        <dbReference type="PROSITE" id="PS50249"/>
    </source>
</evidence>
<dbReference type="Pfam" id="PF03665">
    <property type="entry name" value="UPF0172"/>
    <property type="match status" value="1"/>
</dbReference>
<keyword evidence="4" id="KW-1185">Reference proteome</keyword>
<dbReference type="CDD" id="cd08060">
    <property type="entry name" value="MPN_UPF0172"/>
    <property type="match status" value="1"/>
</dbReference>
<dbReference type="PANTHER" id="PTHR12941">
    <property type="entry name" value="ER MEMBRANE PROTEIN COMPLEX"/>
    <property type="match status" value="1"/>
</dbReference>
<dbReference type="PANTHER" id="PTHR12941:SF10">
    <property type="entry name" value="ER MEMBRANE PROTEIN COMPLEX SUBUNIT 8_9 HOMOLOG"/>
    <property type="match status" value="1"/>
</dbReference>
<feature type="domain" description="MPN" evidence="2">
    <location>
        <begin position="5"/>
        <end position="144"/>
    </location>
</feature>
<accession>A0AAN8XRY4</accession>
<dbReference type="GO" id="GO:0072546">
    <property type="term" value="C:EMC complex"/>
    <property type="evidence" value="ECO:0007669"/>
    <property type="project" value="InterPro"/>
</dbReference>
<organism evidence="3 4">
    <name type="scientific">Halocaridina rubra</name>
    <name type="common">Hawaiian red shrimp</name>
    <dbReference type="NCBI Taxonomy" id="373956"/>
    <lineage>
        <taxon>Eukaryota</taxon>
        <taxon>Metazoa</taxon>
        <taxon>Ecdysozoa</taxon>
        <taxon>Arthropoda</taxon>
        <taxon>Crustacea</taxon>
        <taxon>Multicrustacea</taxon>
        <taxon>Malacostraca</taxon>
        <taxon>Eumalacostraca</taxon>
        <taxon>Eucarida</taxon>
        <taxon>Decapoda</taxon>
        <taxon>Pleocyemata</taxon>
        <taxon>Caridea</taxon>
        <taxon>Atyoidea</taxon>
        <taxon>Atyidae</taxon>
        <taxon>Halocaridina</taxon>
    </lineage>
</organism>
<dbReference type="AlphaFoldDB" id="A0AAN8XRY4"/>
<evidence type="ECO:0000313" key="4">
    <source>
        <dbReference type="Proteomes" id="UP001381693"/>
    </source>
</evidence>
<dbReference type="InterPro" id="IPR005366">
    <property type="entry name" value="EMC8/9"/>
</dbReference>
<protein>
    <submittedName>
        <fullName evidence="3">ER membrane protein complex subunit 8</fullName>
    </submittedName>
</protein>
<comment type="caution">
    <text evidence="3">The sequence shown here is derived from an EMBL/GenBank/DDBJ whole genome shotgun (WGS) entry which is preliminary data.</text>
</comment>
<comment type="similarity">
    <text evidence="1">Belongs to the EMC8/EMC9 family.</text>
</comment>
<dbReference type="EMBL" id="JAXCGZ010002042">
    <property type="protein sequence ID" value="KAK7084583.1"/>
    <property type="molecule type" value="Genomic_DNA"/>
</dbReference>
<evidence type="ECO:0000313" key="3">
    <source>
        <dbReference type="EMBL" id="KAK7084583.1"/>
    </source>
</evidence>
<dbReference type="InterPro" id="IPR037518">
    <property type="entry name" value="MPN"/>
</dbReference>
<dbReference type="PROSITE" id="PS50249">
    <property type="entry name" value="MPN"/>
    <property type="match status" value="1"/>
</dbReference>
<reference evidence="3 4" key="1">
    <citation type="submission" date="2023-11" db="EMBL/GenBank/DDBJ databases">
        <title>Halocaridina rubra genome assembly.</title>
        <authorList>
            <person name="Smith C."/>
        </authorList>
    </citation>
    <scope>NUCLEOTIDE SEQUENCE [LARGE SCALE GENOMIC DNA]</scope>
    <source>
        <strain evidence="3">EP-1</strain>
        <tissue evidence="3">Whole</tissue>
    </source>
</reference>
<dbReference type="Proteomes" id="UP001381693">
    <property type="component" value="Unassembled WGS sequence"/>
</dbReference>
<sequence length="208" mass="23008">MSSDITLECPAIAKMLLHAARYPQSAVSGIVLAQSRGGGDDSLNTVQLVDAIPLFHLHLSLAPMLEIALTQIEQRFKSQGLIIAGYYQANEHIRDTVPDFVALKVAEKIAENNNDACLIMIDNKRLCLSLQTAPIIVSQLTSEGKWKSKDKSSIHVDPSYLEITSQLLQRKVQHDVCDFDNHLDDLTCDWTNLQINKLLDTLAAASQD</sequence>
<name>A0AAN8XRY4_HALRR</name>
<evidence type="ECO:0000256" key="1">
    <source>
        <dbReference type="ARBA" id="ARBA00007461"/>
    </source>
</evidence>
<gene>
    <name evidence="3" type="primary">EMC8</name>
    <name evidence="3" type="ORF">SK128_010199</name>
</gene>
<proteinExistence type="inferred from homology"/>